<dbReference type="AlphaFoldDB" id="A0A5B8XW92"/>
<keyword evidence="6" id="KW-1185">Reference proteome</keyword>
<keyword evidence="3" id="KW-0472">Membrane</keyword>
<dbReference type="PANTHER" id="PTHR10434">
    <property type="entry name" value="1-ACYL-SN-GLYCEROL-3-PHOSPHATE ACYLTRANSFERASE"/>
    <property type="match status" value="1"/>
</dbReference>
<dbReference type="KEGG" id="bbae:FRD01_14255"/>
<dbReference type="RefSeq" id="WP_146960740.1">
    <property type="nucleotide sequence ID" value="NZ_CP042467.1"/>
</dbReference>
<keyword evidence="3" id="KW-1133">Transmembrane helix</keyword>
<gene>
    <name evidence="5" type="ORF">FRD01_14255</name>
</gene>
<dbReference type="GO" id="GO:0003841">
    <property type="term" value="F:1-acylglycerol-3-phosphate O-acyltransferase activity"/>
    <property type="evidence" value="ECO:0007669"/>
    <property type="project" value="TreeGrafter"/>
</dbReference>
<protein>
    <submittedName>
        <fullName evidence="5">1-acyl-sn-glycerol-3-phosphate acyltransferase</fullName>
    </submittedName>
</protein>
<dbReference type="SMART" id="SM00563">
    <property type="entry name" value="PlsC"/>
    <property type="match status" value="1"/>
</dbReference>
<evidence type="ECO:0000313" key="6">
    <source>
        <dbReference type="Proteomes" id="UP000321595"/>
    </source>
</evidence>
<keyword evidence="3" id="KW-0812">Transmembrane</keyword>
<dbReference type="GO" id="GO:0006654">
    <property type="term" value="P:phosphatidic acid biosynthetic process"/>
    <property type="evidence" value="ECO:0007669"/>
    <property type="project" value="TreeGrafter"/>
</dbReference>
<dbReference type="Proteomes" id="UP000321595">
    <property type="component" value="Chromosome"/>
</dbReference>
<evidence type="ECO:0000256" key="2">
    <source>
        <dbReference type="ARBA" id="ARBA00023315"/>
    </source>
</evidence>
<feature type="transmembrane region" description="Helical" evidence="3">
    <location>
        <begin position="92"/>
        <end position="110"/>
    </location>
</feature>
<name>A0A5B8XW92_9DELT</name>
<dbReference type="PANTHER" id="PTHR10434:SF11">
    <property type="entry name" value="1-ACYL-SN-GLYCEROL-3-PHOSPHATE ACYLTRANSFERASE"/>
    <property type="match status" value="1"/>
</dbReference>
<evidence type="ECO:0000256" key="3">
    <source>
        <dbReference type="SAM" id="Phobius"/>
    </source>
</evidence>
<accession>A0A5B8XW92</accession>
<feature type="transmembrane region" description="Helical" evidence="3">
    <location>
        <begin position="12"/>
        <end position="32"/>
    </location>
</feature>
<dbReference type="SUPFAM" id="SSF69593">
    <property type="entry name" value="Glycerol-3-phosphate (1)-acyltransferase"/>
    <property type="match status" value="1"/>
</dbReference>
<dbReference type="Pfam" id="PF01553">
    <property type="entry name" value="Acyltransferase"/>
    <property type="match status" value="1"/>
</dbReference>
<evidence type="ECO:0000259" key="4">
    <source>
        <dbReference type="SMART" id="SM00563"/>
    </source>
</evidence>
<feature type="transmembrane region" description="Helical" evidence="3">
    <location>
        <begin position="53"/>
        <end position="72"/>
    </location>
</feature>
<keyword evidence="2 5" id="KW-0012">Acyltransferase</keyword>
<evidence type="ECO:0000256" key="1">
    <source>
        <dbReference type="ARBA" id="ARBA00022679"/>
    </source>
</evidence>
<keyword evidence="1 5" id="KW-0808">Transferase</keyword>
<dbReference type="CDD" id="cd07989">
    <property type="entry name" value="LPLAT_AGPAT-like"/>
    <property type="match status" value="1"/>
</dbReference>
<dbReference type="EMBL" id="CP042467">
    <property type="protein sequence ID" value="QED28373.1"/>
    <property type="molecule type" value="Genomic_DNA"/>
</dbReference>
<sequence>MAAFLQSLLGFILFYFGGVALGWIVLPLVRVFSANEAVGKQRCQRIVASCFKLFLWWLSIRLYNFGFFSQSGEPLNATYFTKPGVVIANHPSLLDIVLIVATIGHGTIIVHKRFYFNPLLGPLAWCCGYIWADLSIGRGAKVVHDAVSCIKAGGTVVMFPEGTRSEADNLMKFRRGAFQIAQMANVPLIPLWLNCEPRYMGRNQGFRGYPKRGKVSLYLFPFVADQSEFLVEDARGAAKFWEERYLKKLNSFG</sequence>
<organism evidence="5 6">
    <name type="scientific">Microvenator marinus</name>
    <dbReference type="NCBI Taxonomy" id="2600177"/>
    <lineage>
        <taxon>Bacteria</taxon>
        <taxon>Deltaproteobacteria</taxon>
        <taxon>Bradymonadales</taxon>
        <taxon>Microvenatoraceae</taxon>
        <taxon>Microvenator</taxon>
    </lineage>
</organism>
<dbReference type="OrthoDB" id="9809618at2"/>
<evidence type="ECO:0000313" key="5">
    <source>
        <dbReference type="EMBL" id="QED28373.1"/>
    </source>
</evidence>
<proteinExistence type="predicted"/>
<feature type="domain" description="Phospholipid/glycerol acyltransferase" evidence="4">
    <location>
        <begin position="84"/>
        <end position="196"/>
    </location>
</feature>
<dbReference type="InterPro" id="IPR002123">
    <property type="entry name" value="Plipid/glycerol_acylTrfase"/>
</dbReference>
<reference evidence="5 6" key="1">
    <citation type="submission" date="2019-08" db="EMBL/GenBank/DDBJ databases">
        <authorList>
            <person name="Liang Q."/>
        </authorList>
    </citation>
    <scope>NUCLEOTIDE SEQUENCE [LARGE SCALE GENOMIC DNA]</scope>
    <source>
        <strain evidence="5 6">V1718</strain>
    </source>
</reference>